<dbReference type="GO" id="GO:0004519">
    <property type="term" value="F:endonuclease activity"/>
    <property type="evidence" value="ECO:0007669"/>
    <property type="project" value="InterPro"/>
</dbReference>
<dbReference type="EMBL" id="QOUX01000047">
    <property type="protein sequence ID" value="RXI96320.1"/>
    <property type="molecule type" value="Genomic_DNA"/>
</dbReference>
<evidence type="ECO:0000313" key="3">
    <source>
        <dbReference type="EMBL" id="RXI96320.1"/>
    </source>
</evidence>
<keyword evidence="1" id="KW-0238">DNA-binding</keyword>
<evidence type="ECO:0000313" key="4">
    <source>
        <dbReference type="Proteomes" id="UP000290649"/>
    </source>
</evidence>
<accession>A0A4Q0VNA7</accession>
<dbReference type="OrthoDB" id="2971954at2"/>
<dbReference type="GO" id="GO:0003677">
    <property type="term" value="F:DNA binding"/>
    <property type="evidence" value="ECO:0007669"/>
    <property type="project" value="UniProtKB-KW"/>
</dbReference>
<dbReference type="InterPro" id="IPR011856">
    <property type="entry name" value="tRNA_endonuc-like_dom_sf"/>
</dbReference>
<organism evidence="3 4">
    <name type="scientific">Anaerobacillus alkaliphilus</name>
    <dbReference type="NCBI Taxonomy" id="1548597"/>
    <lineage>
        <taxon>Bacteria</taxon>
        <taxon>Bacillati</taxon>
        <taxon>Bacillota</taxon>
        <taxon>Bacilli</taxon>
        <taxon>Bacillales</taxon>
        <taxon>Bacillaceae</taxon>
        <taxon>Anaerobacillus</taxon>
    </lineage>
</organism>
<gene>
    <name evidence="3" type="ORF">DS745_21595</name>
</gene>
<dbReference type="Pfam" id="PF01939">
    <property type="entry name" value="NucS_C"/>
    <property type="match status" value="1"/>
</dbReference>
<protein>
    <submittedName>
        <fullName evidence="3">DUF91 domain-containing protein</fullName>
    </submittedName>
</protein>
<dbReference type="Proteomes" id="UP000290649">
    <property type="component" value="Unassembled WGS sequence"/>
</dbReference>
<evidence type="ECO:0000256" key="1">
    <source>
        <dbReference type="ARBA" id="ARBA00023125"/>
    </source>
</evidence>
<proteinExistence type="predicted"/>
<dbReference type="AlphaFoldDB" id="A0A4Q0VNA7"/>
<dbReference type="PANTHER" id="PTHR38814:SF1">
    <property type="entry name" value="ENDONUCLEASE NUCS"/>
    <property type="match status" value="1"/>
</dbReference>
<keyword evidence="4" id="KW-1185">Reference proteome</keyword>
<dbReference type="Gene3D" id="3.40.1350.10">
    <property type="match status" value="1"/>
</dbReference>
<reference evidence="3 4" key="1">
    <citation type="journal article" date="2019" name="Int. J. Syst. Evol. Microbiol.">
        <title>Anaerobacillus alkaliphilus sp. nov., a novel alkaliphilic and moderately halophilic bacterium.</title>
        <authorList>
            <person name="Borsodi A.K."/>
            <person name="Aszalos J.M."/>
            <person name="Bihari P."/>
            <person name="Nagy I."/>
            <person name="Schumann P."/>
            <person name="Sproer C."/>
            <person name="Kovacs A.L."/>
            <person name="Boka K."/>
            <person name="Dobosy P."/>
            <person name="Ovari M."/>
            <person name="Szili-Kovacs T."/>
            <person name="Toth E."/>
        </authorList>
    </citation>
    <scope>NUCLEOTIDE SEQUENCE [LARGE SCALE GENOMIC DNA]</scope>
    <source>
        <strain evidence="3 4">B16-10</strain>
    </source>
</reference>
<sequence>MRDKKEGVGVKMMKEKDLHNALILNPSLIEEGLRFKGSEVYIHGKRCDLLFEDKFGNDLFVEVKKQVDYSAVGQLIRYDGLVNDENARFMLVGFTYLDGLKEGLLKRGYEFKEVSEKVVSSYIARLVNTNVQSELEAKTDQSELIEFYQTEMKNMQVKMEQRFNFLLSELVMLKEKVNSY</sequence>
<evidence type="ECO:0000259" key="2">
    <source>
        <dbReference type="Pfam" id="PF01939"/>
    </source>
</evidence>
<dbReference type="InterPro" id="IPR002793">
    <property type="entry name" value="Endonuclease_NucS"/>
</dbReference>
<name>A0A4Q0VNA7_9BACI</name>
<dbReference type="PANTHER" id="PTHR38814">
    <property type="entry name" value="ENDONUCLEASE NUCS"/>
    <property type="match status" value="1"/>
</dbReference>
<dbReference type="InterPro" id="IPR048301">
    <property type="entry name" value="NucS_C"/>
</dbReference>
<comment type="caution">
    <text evidence="3">The sequence shown here is derived from an EMBL/GenBank/DDBJ whole genome shotgun (WGS) entry which is preliminary data.</text>
</comment>
<feature type="domain" description="Endonuclease NucS C-terminal" evidence="2">
    <location>
        <begin position="15"/>
        <end position="113"/>
    </location>
</feature>